<feature type="region of interest" description="Disordered" evidence="1">
    <location>
        <begin position="29"/>
        <end position="68"/>
    </location>
</feature>
<comment type="caution">
    <text evidence="2">The sequence shown here is derived from an EMBL/GenBank/DDBJ whole genome shotgun (WGS) entry which is preliminary data.</text>
</comment>
<dbReference type="AlphaFoldDB" id="A0A5E4LR52"/>
<evidence type="ECO:0000313" key="2">
    <source>
        <dbReference type="EMBL" id="VVC02532.1"/>
    </source>
</evidence>
<accession>A0A5E4LR52</accession>
<protein>
    <submittedName>
        <fullName evidence="2">Uncharacterized protein</fullName>
    </submittedName>
</protein>
<sequence length="68" mass="7167">MNQLVAGFFILFLFLGCAGIDNITENISNGGGVQNNSGDLAVPHNYDMPPPLPDDIPDMDDGPPPLPS</sequence>
<organism evidence="2 3">
    <name type="scientific">Candidatus Bilamarchaeum dharawalense</name>
    <dbReference type="NCBI Taxonomy" id="2885759"/>
    <lineage>
        <taxon>Archaea</taxon>
        <taxon>Candidatus Micrarchaeota</taxon>
        <taxon>Candidatus Micrarchaeia</taxon>
        <taxon>Candidatus Anstonellales</taxon>
        <taxon>Candidatus Bilamarchaeaceae</taxon>
        <taxon>Candidatus Bilamarchaeum</taxon>
    </lineage>
</organism>
<evidence type="ECO:0000313" key="3">
    <source>
        <dbReference type="Proteomes" id="UP000789941"/>
    </source>
</evidence>
<dbReference type="EMBL" id="CABMJJ010000001">
    <property type="protein sequence ID" value="VVC02532.1"/>
    <property type="molecule type" value="Genomic_DNA"/>
</dbReference>
<proteinExistence type="predicted"/>
<gene>
    <name evidence="2" type="ORF">LFW2832_00058</name>
</gene>
<reference evidence="2 3" key="1">
    <citation type="submission" date="2019-08" db="EMBL/GenBank/DDBJ databases">
        <authorList>
            <person name="Vazquez-Campos X."/>
        </authorList>
    </citation>
    <scope>NUCLEOTIDE SEQUENCE [LARGE SCALE GENOMIC DNA]</scope>
    <source>
        <strain evidence="2">LFW-283_2</strain>
    </source>
</reference>
<dbReference type="Proteomes" id="UP000789941">
    <property type="component" value="Unassembled WGS sequence"/>
</dbReference>
<evidence type="ECO:0000256" key="1">
    <source>
        <dbReference type="SAM" id="MobiDB-lite"/>
    </source>
</evidence>
<name>A0A5E4LR52_9ARCH</name>
<feature type="compositionally biased region" description="Polar residues" evidence="1">
    <location>
        <begin position="29"/>
        <end position="38"/>
    </location>
</feature>